<evidence type="ECO:0000256" key="6">
    <source>
        <dbReference type="ARBA" id="ARBA00023136"/>
    </source>
</evidence>
<keyword evidence="3 9" id="KW-0812">Transmembrane</keyword>
<dbReference type="InParanoid" id="W5NMC0"/>
<evidence type="ECO:0000256" key="3">
    <source>
        <dbReference type="ARBA" id="ARBA00022692"/>
    </source>
</evidence>
<dbReference type="CDD" id="cd15170">
    <property type="entry name" value="7tmA_FFAR2_FFAR3"/>
    <property type="match status" value="1"/>
</dbReference>
<dbReference type="SUPFAM" id="SSF81321">
    <property type="entry name" value="Family A G protein-coupled receptor-like"/>
    <property type="match status" value="1"/>
</dbReference>
<dbReference type="Bgee" id="ENSLOCG00000017674">
    <property type="expression patterns" value="Expressed in pharyngeal gill and 1 other cell type or tissue"/>
</dbReference>
<organism evidence="12 13">
    <name type="scientific">Lepisosteus oculatus</name>
    <name type="common">Spotted gar</name>
    <dbReference type="NCBI Taxonomy" id="7918"/>
    <lineage>
        <taxon>Eukaryota</taxon>
        <taxon>Metazoa</taxon>
        <taxon>Chordata</taxon>
        <taxon>Craniata</taxon>
        <taxon>Vertebrata</taxon>
        <taxon>Euteleostomi</taxon>
        <taxon>Actinopterygii</taxon>
        <taxon>Neopterygii</taxon>
        <taxon>Holostei</taxon>
        <taxon>Semionotiformes</taxon>
        <taxon>Lepisosteidae</taxon>
        <taxon>Lepisosteus</taxon>
    </lineage>
</organism>
<keyword evidence="2" id="KW-1003">Cell membrane</keyword>
<evidence type="ECO:0000256" key="7">
    <source>
        <dbReference type="ARBA" id="ARBA00023170"/>
    </source>
</evidence>
<feature type="transmembrane region" description="Helical" evidence="10">
    <location>
        <begin position="42"/>
        <end position="61"/>
    </location>
</feature>
<dbReference type="Ensembl" id="ENSLOCT00000021816.1">
    <property type="protein sequence ID" value="ENSLOCP00000021779.1"/>
    <property type="gene ID" value="ENSLOCG00000017674.1"/>
</dbReference>
<dbReference type="PRINTS" id="PR01904">
    <property type="entry name" value="GPR40FAMILY"/>
</dbReference>
<dbReference type="HOGENOM" id="CLU_009579_8_4_1"/>
<evidence type="ECO:0000256" key="2">
    <source>
        <dbReference type="ARBA" id="ARBA00022475"/>
    </source>
</evidence>
<dbReference type="Proteomes" id="UP000018468">
    <property type="component" value="Linkage group LG24"/>
</dbReference>
<keyword evidence="4 10" id="KW-1133">Transmembrane helix</keyword>
<dbReference type="GeneTree" id="ENSGT00990000203527"/>
<accession>W5NMC0</accession>
<dbReference type="PRINTS" id="PR00237">
    <property type="entry name" value="GPCRRHODOPSN"/>
</dbReference>
<keyword evidence="13" id="KW-1185">Reference proteome</keyword>
<comment type="similarity">
    <text evidence="9">Belongs to the G-protein coupled receptor 1 family.</text>
</comment>
<dbReference type="GO" id="GO:0005886">
    <property type="term" value="C:plasma membrane"/>
    <property type="evidence" value="ECO:0000318"/>
    <property type="project" value="GO_Central"/>
</dbReference>
<dbReference type="GO" id="GO:0071398">
    <property type="term" value="P:cellular response to fatty acid"/>
    <property type="evidence" value="ECO:0000318"/>
    <property type="project" value="GO_Central"/>
</dbReference>
<evidence type="ECO:0000256" key="4">
    <source>
        <dbReference type="ARBA" id="ARBA00022989"/>
    </source>
</evidence>
<dbReference type="GO" id="GO:0007186">
    <property type="term" value="P:G protein-coupled receptor signaling pathway"/>
    <property type="evidence" value="ECO:0000318"/>
    <property type="project" value="GO_Central"/>
</dbReference>
<keyword evidence="5 9" id="KW-0297">G-protein coupled receptor</keyword>
<dbReference type="STRING" id="7918.ENSLOCP00000021779"/>
<feature type="transmembrane region" description="Helical" evidence="10">
    <location>
        <begin position="81"/>
        <end position="99"/>
    </location>
</feature>
<comment type="subcellular location">
    <subcellularLocation>
        <location evidence="1">Cell membrane</location>
        <topology evidence="1">Multi-pass membrane protein</topology>
    </subcellularLocation>
</comment>
<dbReference type="PANTHER" id="PTHR45822:SF8">
    <property type="entry name" value="FREE FATTY ACID RECEPTOR 3-RELATED"/>
    <property type="match status" value="1"/>
</dbReference>
<feature type="transmembrane region" description="Helical" evidence="10">
    <location>
        <begin position="176"/>
        <end position="197"/>
    </location>
</feature>
<reference evidence="12" key="3">
    <citation type="submission" date="2025-09" db="UniProtKB">
        <authorList>
            <consortium name="Ensembl"/>
        </authorList>
    </citation>
    <scope>IDENTIFICATION</scope>
</reference>
<keyword evidence="6 10" id="KW-0472">Membrane</keyword>
<dbReference type="AlphaFoldDB" id="W5NMC0"/>
<feature type="transmembrane region" description="Helical" evidence="10">
    <location>
        <begin position="249"/>
        <end position="266"/>
    </location>
</feature>
<evidence type="ECO:0000313" key="13">
    <source>
        <dbReference type="Proteomes" id="UP000018468"/>
    </source>
</evidence>
<dbReference type="eggNOG" id="ENOG502QQGM">
    <property type="taxonomic scope" value="Eukaryota"/>
</dbReference>
<dbReference type="PANTHER" id="PTHR45822">
    <property type="entry name" value="FREE FATTY ACID RECEPTOR 2-RELATED"/>
    <property type="match status" value="1"/>
</dbReference>
<protein>
    <submittedName>
        <fullName evidence="12">Free fatty acid receptor 3-like</fullName>
    </submittedName>
</protein>
<dbReference type="InterPro" id="IPR013312">
    <property type="entry name" value="GPR40-rel_orph"/>
</dbReference>
<evidence type="ECO:0000313" key="12">
    <source>
        <dbReference type="Ensembl" id="ENSLOCP00000021779.1"/>
    </source>
</evidence>
<dbReference type="InterPro" id="IPR017452">
    <property type="entry name" value="GPCR_Rhodpsn_7TM"/>
</dbReference>
<proteinExistence type="inferred from homology"/>
<dbReference type="EMBL" id="AHAT01019562">
    <property type="status" value="NOT_ANNOTATED_CDS"/>
    <property type="molecule type" value="Genomic_DNA"/>
</dbReference>
<sequence>MANYPVLAVYIVTFLTGLPCNLLALAAFIVKVRRKPLPTDILLLNLTVSDLIFLFFLPFKISEAFYGHWVLPRLLCSVSSFVFFSTIYITTLILTAVSVDRYLGVAFPIMYKYKRQPVHAIVVSVIFWVFSSAHCSIVYITELLYPRDTTMEPVCYDNFTDKQLAVLLPVRLELCIVLFLIPLIISTFCYLNFIRILNTLPNISPQKKLRAIGMALGTLLIFILCFLPYNISHIVGYVNQKSPEWRTTVLLLSTFNACLDPIIFFFSSSSFQETSKEICFKILGKKYMPQTNL</sequence>
<evidence type="ECO:0000256" key="8">
    <source>
        <dbReference type="ARBA" id="ARBA00023224"/>
    </source>
</evidence>
<evidence type="ECO:0000256" key="9">
    <source>
        <dbReference type="RuleBase" id="RU000688"/>
    </source>
</evidence>
<keyword evidence="8 9" id="KW-0807">Transducer</keyword>
<evidence type="ECO:0000259" key="11">
    <source>
        <dbReference type="PROSITE" id="PS50262"/>
    </source>
</evidence>
<dbReference type="InterPro" id="IPR000276">
    <property type="entry name" value="GPCR_Rhodpsn"/>
</dbReference>
<name>W5NMC0_LEPOC</name>
<reference evidence="12" key="2">
    <citation type="submission" date="2025-08" db="UniProtKB">
        <authorList>
            <consortium name="Ensembl"/>
        </authorList>
    </citation>
    <scope>IDENTIFICATION</scope>
</reference>
<dbReference type="PROSITE" id="PS50262">
    <property type="entry name" value="G_PROTEIN_RECEP_F1_2"/>
    <property type="match status" value="1"/>
</dbReference>
<evidence type="ECO:0000256" key="5">
    <source>
        <dbReference type="ARBA" id="ARBA00023040"/>
    </source>
</evidence>
<feature type="transmembrane region" description="Helical" evidence="10">
    <location>
        <begin position="6"/>
        <end position="30"/>
    </location>
</feature>
<evidence type="ECO:0000256" key="1">
    <source>
        <dbReference type="ARBA" id="ARBA00004651"/>
    </source>
</evidence>
<dbReference type="OMA" id="LWICSFG"/>
<dbReference type="Gene3D" id="1.20.1070.10">
    <property type="entry name" value="Rhodopsin 7-helix transmembrane proteins"/>
    <property type="match status" value="1"/>
</dbReference>
<reference evidence="13" key="1">
    <citation type="submission" date="2011-12" db="EMBL/GenBank/DDBJ databases">
        <title>The Draft Genome of Lepisosteus oculatus.</title>
        <authorList>
            <consortium name="The Broad Institute Genome Assembly &amp; Analysis Group"/>
            <consortium name="Computational R&amp;D Group"/>
            <consortium name="and Sequencing Platform"/>
            <person name="Di Palma F."/>
            <person name="Alfoldi J."/>
            <person name="Johnson J."/>
            <person name="Berlin A."/>
            <person name="Gnerre S."/>
            <person name="Jaffe D."/>
            <person name="MacCallum I."/>
            <person name="Young S."/>
            <person name="Walker B.J."/>
            <person name="Lander E.S."/>
            <person name="Lindblad-Toh K."/>
        </authorList>
    </citation>
    <scope>NUCLEOTIDE SEQUENCE [LARGE SCALE GENOMIC DNA]</scope>
</reference>
<feature type="domain" description="G-protein coupled receptors family 1 profile" evidence="11">
    <location>
        <begin position="20"/>
        <end position="264"/>
    </location>
</feature>
<feature type="transmembrane region" description="Helical" evidence="10">
    <location>
        <begin position="120"/>
        <end position="141"/>
    </location>
</feature>
<keyword evidence="7 9" id="KW-0675">Receptor</keyword>
<dbReference type="Pfam" id="PF00001">
    <property type="entry name" value="7tm_1"/>
    <property type="match status" value="1"/>
</dbReference>
<feature type="transmembrane region" description="Helical" evidence="10">
    <location>
        <begin position="209"/>
        <end position="229"/>
    </location>
</feature>
<dbReference type="PROSITE" id="PS00237">
    <property type="entry name" value="G_PROTEIN_RECEP_F1_1"/>
    <property type="match status" value="1"/>
</dbReference>
<evidence type="ECO:0000256" key="10">
    <source>
        <dbReference type="SAM" id="Phobius"/>
    </source>
</evidence>
<dbReference type="GO" id="GO:0004930">
    <property type="term" value="F:G protein-coupled receptor activity"/>
    <property type="evidence" value="ECO:0000318"/>
    <property type="project" value="GO_Central"/>
</dbReference>